<dbReference type="RefSeq" id="WP_094307014.1">
    <property type="nucleotide sequence ID" value="NZ_NOWT01000048.1"/>
</dbReference>
<dbReference type="AlphaFoldDB" id="A0A235H599"/>
<evidence type="ECO:0000256" key="1">
    <source>
        <dbReference type="SAM" id="SignalP"/>
    </source>
</evidence>
<gene>
    <name evidence="2" type="ORF">CHT98_29940</name>
</gene>
<evidence type="ECO:0000313" key="2">
    <source>
        <dbReference type="EMBL" id="OYD80654.1"/>
    </source>
</evidence>
<name>A0A235H599_AZOBR</name>
<dbReference type="Proteomes" id="UP000215367">
    <property type="component" value="Unassembled WGS sequence"/>
</dbReference>
<protein>
    <submittedName>
        <fullName evidence="2">Uncharacterized protein</fullName>
    </submittedName>
</protein>
<dbReference type="EMBL" id="NOWT01000048">
    <property type="protein sequence ID" value="OYD80654.1"/>
    <property type="molecule type" value="Genomic_DNA"/>
</dbReference>
<geneLocation type="plasmid" evidence="2">
    <name>unnamed</name>
</geneLocation>
<comment type="caution">
    <text evidence="2">The sequence shown here is derived from an EMBL/GenBank/DDBJ whole genome shotgun (WGS) entry which is preliminary data.</text>
</comment>
<reference evidence="2 3" key="1">
    <citation type="submission" date="2017-07" db="EMBL/GenBank/DDBJ databases">
        <title>Whole genome sequence of Azospirillum brasilense 2A1, a potential biofertilizer strain.</title>
        <authorList>
            <person name="Fontana C.A."/>
            <person name="Toffoli L.M."/>
            <person name="Salazar S.M."/>
            <person name="Puglisi E."/>
            <person name="Pedraza R."/>
            <person name="Bassi D."/>
            <person name="Cocconcelli P.S."/>
        </authorList>
    </citation>
    <scope>NUCLEOTIDE SEQUENCE [LARGE SCALE GENOMIC DNA]</scope>
    <source>
        <strain evidence="2 3">2A1</strain>
        <plasmid evidence="2">unnamed</plasmid>
    </source>
</reference>
<keyword evidence="1" id="KW-0732">Signal</keyword>
<accession>A0A235H599</accession>
<sequence>MLRNFALAAVVAVALTGPALANSCPRHMAAIDQALAANPKLSADQMAQVKKLRADGETLHKQGKHAESEATLAQAESILGIKK</sequence>
<feature type="chain" id="PRO_5012624473" evidence="1">
    <location>
        <begin position="22"/>
        <end position="83"/>
    </location>
</feature>
<organism evidence="2 3">
    <name type="scientific">Azospirillum brasilense</name>
    <dbReference type="NCBI Taxonomy" id="192"/>
    <lineage>
        <taxon>Bacteria</taxon>
        <taxon>Pseudomonadati</taxon>
        <taxon>Pseudomonadota</taxon>
        <taxon>Alphaproteobacteria</taxon>
        <taxon>Rhodospirillales</taxon>
        <taxon>Azospirillaceae</taxon>
        <taxon>Azospirillum</taxon>
    </lineage>
</organism>
<proteinExistence type="predicted"/>
<feature type="signal peptide" evidence="1">
    <location>
        <begin position="1"/>
        <end position="21"/>
    </location>
</feature>
<keyword evidence="2" id="KW-0614">Plasmid</keyword>
<evidence type="ECO:0000313" key="3">
    <source>
        <dbReference type="Proteomes" id="UP000215367"/>
    </source>
</evidence>